<dbReference type="RefSeq" id="WP_260317758.1">
    <property type="nucleotide sequence ID" value="NZ_JARQDC010000010.1"/>
</dbReference>
<gene>
    <name evidence="1" type="ORF">P7I04_09765</name>
</gene>
<evidence type="ECO:0000313" key="1">
    <source>
        <dbReference type="EMBL" id="MDT2946311.1"/>
    </source>
</evidence>
<comment type="caution">
    <text evidence="1">The sequence shown here is derived from an EMBL/GenBank/DDBJ whole genome shotgun (WGS) entry which is preliminary data.</text>
</comment>
<proteinExistence type="predicted"/>
<dbReference type="EMBL" id="JARQDL010000009">
    <property type="protein sequence ID" value="MDT2946311.1"/>
    <property type="molecule type" value="Genomic_DNA"/>
</dbReference>
<reference evidence="1" key="1">
    <citation type="submission" date="2023-03" db="EMBL/GenBank/DDBJ databases">
        <authorList>
            <person name="Shen W."/>
            <person name="Cai J."/>
        </authorList>
    </citation>
    <scope>NUCLEOTIDE SEQUENCE</scope>
    <source>
        <strain evidence="1">Y37</strain>
    </source>
</reference>
<evidence type="ECO:0000313" key="2">
    <source>
        <dbReference type="Proteomes" id="UP001250218"/>
    </source>
</evidence>
<organism evidence="1 2">
    <name type="scientific">Lactococcus lactis</name>
    <dbReference type="NCBI Taxonomy" id="1358"/>
    <lineage>
        <taxon>Bacteria</taxon>
        <taxon>Bacillati</taxon>
        <taxon>Bacillota</taxon>
        <taxon>Bacilli</taxon>
        <taxon>Lactobacillales</taxon>
        <taxon>Streptococcaceae</taxon>
        <taxon>Lactococcus</taxon>
    </lineage>
</organism>
<protein>
    <submittedName>
        <fullName evidence="1">Uncharacterized protein</fullName>
    </submittedName>
</protein>
<dbReference type="Proteomes" id="UP001250218">
    <property type="component" value="Unassembled WGS sequence"/>
</dbReference>
<accession>A0AAW8UH37</accession>
<dbReference type="AlphaFoldDB" id="A0AAW8UH37"/>
<name>A0AAW8UH37_9LACT</name>
<sequence>MSKDTKRLGIKLNKDTVIAINELKEALYGTPDIPVSESYLIEEAYKKISPILKRRELNWDTLNKDGLPNIDSNIYSKTTLLHTTLTLNLDTYSSLLKIQSEMHEATGKRIFFSFVVKLILFAAIHELQGNLEKYLR</sequence>